<dbReference type="EMBL" id="JAMXLR010000092">
    <property type="protein sequence ID" value="MCO6047678.1"/>
    <property type="molecule type" value="Genomic_DNA"/>
</dbReference>
<evidence type="ECO:0000256" key="1">
    <source>
        <dbReference type="SAM" id="Phobius"/>
    </source>
</evidence>
<sequence length="242" mass="25270">MRHLVLLTFAALSMSPLALGETITKFQATLMNTGVFTLDGESPPELGYAGTANFTLTEPMDGSSPTLEYTIRLSGFESVFGAGDATPDLDKIHIHTARAADGTTIDASFPTPHVLNILGTPASPPTETGHTRGGDDADQTVQVRSNGMVVVSGIWDDSDAFVHTPAGASSRALTGSLDDLFAEQLHLMIHSQNAQAFGNPGGPVIGGQLITVPEPSTIILLGAGLLLVVAQARRRSRRSAIA</sequence>
<protein>
    <submittedName>
        <fullName evidence="4">PEP-CTERM sorting domain-containing protein</fullName>
    </submittedName>
</protein>
<gene>
    <name evidence="4" type="ORF">NG895_27560</name>
</gene>
<keyword evidence="1" id="KW-0812">Transmembrane</keyword>
<dbReference type="NCBIfam" id="TIGR02595">
    <property type="entry name" value="PEP_CTERM"/>
    <property type="match status" value="1"/>
</dbReference>
<evidence type="ECO:0000313" key="4">
    <source>
        <dbReference type="EMBL" id="MCO6047678.1"/>
    </source>
</evidence>
<keyword evidence="1" id="KW-0472">Membrane</keyword>
<evidence type="ECO:0000313" key="5">
    <source>
        <dbReference type="Proteomes" id="UP001155241"/>
    </source>
</evidence>
<keyword evidence="5" id="KW-1185">Reference proteome</keyword>
<dbReference type="AlphaFoldDB" id="A0A9X2FG47"/>
<dbReference type="RefSeq" id="WP_252855788.1">
    <property type="nucleotide sequence ID" value="NZ_JAMXLR010000092.1"/>
</dbReference>
<accession>A0A9X2FG47</accession>
<dbReference type="Proteomes" id="UP001155241">
    <property type="component" value="Unassembled WGS sequence"/>
</dbReference>
<feature type="transmembrane region" description="Helical" evidence="1">
    <location>
        <begin position="215"/>
        <end position="232"/>
    </location>
</feature>
<evidence type="ECO:0000259" key="3">
    <source>
        <dbReference type="Pfam" id="PF07589"/>
    </source>
</evidence>
<feature type="chain" id="PRO_5040719703" evidence="2">
    <location>
        <begin position="21"/>
        <end position="242"/>
    </location>
</feature>
<feature type="domain" description="Ice-binding protein C-terminal" evidence="3">
    <location>
        <begin position="211"/>
        <end position="234"/>
    </location>
</feature>
<name>A0A9X2FG47_9BACT</name>
<keyword evidence="2" id="KW-0732">Signal</keyword>
<proteinExistence type="predicted"/>
<reference evidence="4" key="1">
    <citation type="submission" date="2022-06" db="EMBL/GenBank/DDBJ databases">
        <title>Aeoliella straminimaris, a novel planctomycete from sediments.</title>
        <authorList>
            <person name="Vitorino I.R."/>
            <person name="Lage O.M."/>
        </authorList>
    </citation>
    <scope>NUCLEOTIDE SEQUENCE</scope>
    <source>
        <strain evidence="4">ICT_H6.2</strain>
    </source>
</reference>
<dbReference type="InterPro" id="IPR013424">
    <property type="entry name" value="Ice-binding_C"/>
</dbReference>
<keyword evidence="1" id="KW-1133">Transmembrane helix</keyword>
<feature type="signal peptide" evidence="2">
    <location>
        <begin position="1"/>
        <end position="20"/>
    </location>
</feature>
<evidence type="ECO:0000256" key="2">
    <source>
        <dbReference type="SAM" id="SignalP"/>
    </source>
</evidence>
<dbReference type="Pfam" id="PF07589">
    <property type="entry name" value="PEP-CTERM"/>
    <property type="match status" value="1"/>
</dbReference>
<comment type="caution">
    <text evidence="4">The sequence shown here is derived from an EMBL/GenBank/DDBJ whole genome shotgun (WGS) entry which is preliminary data.</text>
</comment>
<organism evidence="4 5">
    <name type="scientific">Aeoliella straminimaris</name>
    <dbReference type="NCBI Taxonomy" id="2954799"/>
    <lineage>
        <taxon>Bacteria</taxon>
        <taxon>Pseudomonadati</taxon>
        <taxon>Planctomycetota</taxon>
        <taxon>Planctomycetia</taxon>
        <taxon>Pirellulales</taxon>
        <taxon>Lacipirellulaceae</taxon>
        <taxon>Aeoliella</taxon>
    </lineage>
</organism>